<dbReference type="EMBL" id="VRMN01000001">
    <property type="protein sequence ID" value="KAA8499006.1"/>
    <property type="molecule type" value="Genomic_DNA"/>
</dbReference>
<feature type="compositionally biased region" description="Basic and acidic residues" evidence="1">
    <location>
        <begin position="121"/>
        <end position="131"/>
    </location>
</feature>
<sequence>MSKLAQALEEGQEDVGREGMSESGHAGMETWDDAAIQKQAREEEEKRAYLDQVIQRPDWDSEQDVAKVRGALVALLDELRESNSFRQQATQGEAARLGQEDAASKNGAVHAHEVTGAGITESHDDGSNKADDSDDEDDDSDDDMDDEDADIEERARYIPLRLTHSERKLLRLVSAALNVCEYTDNVDVLITKTQRRHRMHAQLREICAVLSGLLVASDFEAGQKVVEAREFSDMQDFYQNAFEVARRHKVSNPERLRSDYGKLMYLLQDAVSAEVNAMLEFNPVTPLRTVYSVLHEAGLGQMLRDPRMRVATMEISPMGKTRPQIQAEIRNKERAIKSLVRSFASSATESVASTVEQCIYSIGDNSSFLLASRQPCDEMIHLLEHLFHPEKMASADPAMMLSIVRGRDGARLTHDHRRQYNYVLQSLRLWREISHRMFKLWYLAEQDLLDPDVPYSLRNTGQGLHRVQGAHRVYREMNSIVTKVQRAMGDAWVGSSVIHLGDHNVPNALTFIDKYAQVPRILNPVLNVIRTLPELCKRDHQVKEYIERSFSGVRQVQTAILRDFFRHAFDGSGADNFMDAGSCIDGRLTSAWNWCSSIEKKSYFPVFLLTGFSGFDGQF</sequence>
<reference evidence="5" key="1">
    <citation type="journal article" date="2019" name="Nat. Commun.">
        <title>Expansion of phycobilisome linker gene families in mesophilic red algae.</title>
        <authorList>
            <person name="Lee J."/>
            <person name="Kim D."/>
            <person name="Bhattacharya D."/>
            <person name="Yoon H.S."/>
        </authorList>
    </citation>
    <scope>NUCLEOTIDE SEQUENCE [LARGE SCALE GENOMIC DNA]</scope>
    <source>
        <strain evidence="5">CCMP 1328</strain>
    </source>
</reference>
<dbReference type="Pfam" id="PF09418">
    <property type="entry name" value="DUF2009"/>
    <property type="match status" value="1"/>
</dbReference>
<feature type="compositionally biased region" description="Acidic residues" evidence="1">
    <location>
        <begin position="132"/>
        <end position="148"/>
    </location>
</feature>
<evidence type="ECO:0000313" key="3">
    <source>
        <dbReference type="EMBL" id="KAA8490471.1"/>
    </source>
</evidence>
<dbReference type="Proteomes" id="UP000324585">
    <property type="component" value="Unassembled WGS sequence"/>
</dbReference>
<dbReference type="InterPro" id="IPR057668">
    <property type="entry name" value="E2_Ub-conjug_enz_C"/>
</dbReference>
<feature type="region of interest" description="Disordered" evidence="1">
    <location>
        <begin position="84"/>
        <end position="148"/>
    </location>
</feature>
<dbReference type="OrthoDB" id="406045at2759"/>
<dbReference type="EMBL" id="VRMN01000026">
    <property type="protein sequence ID" value="KAA8490471.1"/>
    <property type="molecule type" value="Genomic_DNA"/>
</dbReference>
<accession>A0A5J4YGC0</accession>
<comment type="caution">
    <text evidence="3">The sequence shown here is derived from an EMBL/GenBank/DDBJ whole genome shotgun (WGS) entry which is preliminary data.</text>
</comment>
<gene>
    <name evidence="4" type="ORF">FVE85_6591</name>
    <name evidence="3" type="ORF">FVE85_9579</name>
</gene>
<organism evidence="3 5">
    <name type="scientific">Porphyridium purpureum</name>
    <name type="common">Red alga</name>
    <name type="synonym">Porphyridium cruentum</name>
    <dbReference type="NCBI Taxonomy" id="35688"/>
    <lineage>
        <taxon>Eukaryota</taxon>
        <taxon>Rhodophyta</taxon>
        <taxon>Bangiophyceae</taxon>
        <taxon>Porphyridiales</taxon>
        <taxon>Porphyridiaceae</taxon>
        <taxon>Porphyridium</taxon>
    </lineage>
</organism>
<keyword evidence="5" id="KW-1185">Reference proteome</keyword>
<dbReference type="PANTHER" id="PTHR31560">
    <property type="entry name" value="UPF0652 PROTEIN C16A11.03C-RELATED"/>
    <property type="match status" value="1"/>
</dbReference>
<evidence type="ECO:0000256" key="1">
    <source>
        <dbReference type="SAM" id="MobiDB-lite"/>
    </source>
</evidence>
<dbReference type="OMA" id="DAFAHMF"/>
<reference evidence="3" key="2">
    <citation type="submission" date="2019-09" db="EMBL/GenBank/DDBJ databases">
        <title>Expansion of phycobilisome linker gene families in mesophilic red algae.</title>
        <authorList>
            <person name="Lee J."/>
        </authorList>
    </citation>
    <scope>NUCLEOTIDE SEQUENCE [LARGE SCALE GENOMIC DNA]</scope>
    <source>
        <strain evidence="3">CCMP 1328</strain>
        <tissue evidence="3">Unicellular</tissue>
    </source>
</reference>
<dbReference type="InterPro" id="IPR018553">
    <property type="entry name" value="E2_Ub-conjug_enz"/>
</dbReference>
<evidence type="ECO:0000313" key="4">
    <source>
        <dbReference type="EMBL" id="KAA8499006.1"/>
    </source>
</evidence>
<protein>
    <submittedName>
        <fullName evidence="3">UPF0652 protein</fullName>
    </submittedName>
</protein>
<dbReference type="AlphaFoldDB" id="A0A5J4YGC0"/>
<proteinExistence type="predicted"/>
<dbReference type="PANTHER" id="PTHR31560:SF0">
    <property type="entry name" value="UPF0652 PROTEIN C22H10.08"/>
    <property type="match status" value="1"/>
</dbReference>
<evidence type="ECO:0000313" key="5">
    <source>
        <dbReference type="Proteomes" id="UP000324585"/>
    </source>
</evidence>
<name>A0A5J4YGC0_PORPP</name>
<feature type="domain" description="Non-canonical E2 ubiquitin-conjugating enzyme C-terminal" evidence="2">
    <location>
        <begin position="154"/>
        <end position="617"/>
    </location>
</feature>
<feature type="region of interest" description="Disordered" evidence="1">
    <location>
        <begin position="1"/>
        <end position="46"/>
    </location>
</feature>
<evidence type="ECO:0000259" key="2">
    <source>
        <dbReference type="Pfam" id="PF09418"/>
    </source>
</evidence>